<protein>
    <submittedName>
        <fullName evidence="3">Extracellular solute-binding protein</fullName>
    </submittedName>
</protein>
<dbReference type="SUPFAM" id="SSF53850">
    <property type="entry name" value="Periplasmic binding protein-like II"/>
    <property type="match status" value="1"/>
</dbReference>
<name>A0A9D5RBS0_9FIRM</name>
<feature type="chain" id="PRO_5039535759" evidence="2">
    <location>
        <begin position="22"/>
        <end position="535"/>
    </location>
</feature>
<sequence>MKKIIALMLATVTVVSFTACGQKQAVNDTELKEVTTTGEYPMDTDVELRWWMQLPSQVTAYGTSLNDTPFAQYLYEATGVKVKFEHPVSGEEEAAMNILLSSDDMPDIVEWNWNKYSGGPDKAIEDGVILELDSYMDQVLPNLKKVYDEHPDWAKQAQSADGHYYMFPMINEDEELSSYIAMLVRKDLLDKAGLEAPDTLEEWENVLYTFRDMGVETPLNLRLSNYWLEDVTPFGNFFDFIGTFYHDENGTIHFGPYEEDKFTPWVQLMKKWYNDGILDKEFADGDMKRINAMVTNGENGALFASIGGELGGFLSAIPEGSGIEYQAVNVPTKTKGEIGNWWNKGFDVSIDNAATITASSKNKEIAARLLDFGYTQEGYMLYNFGKEGESYEIKNGVPTYLPSIVDPDQNGNLTIAQGMSKCSRANYWGPFVRSVEYIHQFYPSEVQKDALKKTASNTLNYKYPNISLSAEDSKTYNDIMTPIDTYREETITKIISGKMDFSEMENYYAELKRLGIEDAIALKQKAYDEYINAQK</sequence>
<evidence type="ECO:0000313" key="4">
    <source>
        <dbReference type="Proteomes" id="UP000806542"/>
    </source>
</evidence>
<evidence type="ECO:0000256" key="1">
    <source>
        <dbReference type="ARBA" id="ARBA00022729"/>
    </source>
</evidence>
<proteinExistence type="predicted"/>
<evidence type="ECO:0000313" key="3">
    <source>
        <dbReference type="EMBL" id="MBE5040303.1"/>
    </source>
</evidence>
<dbReference type="PANTHER" id="PTHR43649:SF33">
    <property type="entry name" value="POLYGALACTURONAN_RHAMNOGALACTURONAN-BINDING PROTEIN YTCQ"/>
    <property type="match status" value="1"/>
</dbReference>
<keyword evidence="1 2" id="KW-0732">Signal</keyword>
<dbReference type="PANTHER" id="PTHR43649">
    <property type="entry name" value="ARABINOSE-BINDING PROTEIN-RELATED"/>
    <property type="match status" value="1"/>
</dbReference>
<dbReference type="PROSITE" id="PS51257">
    <property type="entry name" value="PROKAR_LIPOPROTEIN"/>
    <property type="match status" value="1"/>
</dbReference>
<dbReference type="EMBL" id="JADCKB010000013">
    <property type="protein sequence ID" value="MBE5040303.1"/>
    <property type="molecule type" value="Genomic_DNA"/>
</dbReference>
<evidence type="ECO:0000256" key="2">
    <source>
        <dbReference type="SAM" id="SignalP"/>
    </source>
</evidence>
<dbReference type="InterPro" id="IPR050490">
    <property type="entry name" value="Bact_solute-bd_prot1"/>
</dbReference>
<comment type="caution">
    <text evidence="3">The sequence shown here is derived from an EMBL/GenBank/DDBJ whole genome shotgun (WGS) entry which is preliminary data.</text>
</comment>
<dbReference type="AlphaFoldDB" id="A0A9D5RBS0"/>
<feature type="signal peptide" evidence="2">
    <location>
        <begin position="1"/>
        <end position="21"/>
    </location>
</feature>
<gene>
    <name evidence="3" type="ORF">INF28_07485</name>
</gene>
<keyword evidence="4" id="KW-1185">Reference proteome</keyword>
<dbReference type="Proteomes" id="UP000806542">
    <property type="component" value="Unassembled WGS sequence"/>
</dbReference>
<reference evidence="3" key="1">
    <citation type="submission" date="2020-10" db="EMBL/GenBank/DDBJ databases">
        <title>ChiBAC.</title>
        <authorList>
            <person name="Zenner C."/>
            <person name="Hitch T.C.A."/>
            <person name="Clavel T."/>
        </authorList>
    </citation>
    <scope>NUCLEOTIDE SEQUENCE</scope>
    <source>
        <strain evidence="3">DSM 107454</strain>
    </source>
</reference>
<dbReference type="Gene3D" id="3.40.190.10">
    <property type="entry name" value="Periplasmic binding protein-like II"/>
    <property type="match status" value="2"/>
</dbReference>
<accession>A0A9D5RBS0</accession>
<organism evidence="3 4">
    <name type="scientific">Ructibacterium gallinarum</name>
    <dbReference type="NCBI Taxonomy" id="2779355"/>
    <lineage>
        <taxon>Bacteria</taxon>
        <taxon>Bacillati</taxon>
        <taxon>Bacillota</taxon>
        <taxon>Clostridia</taxon>
        <taxon>Eubacteriales</taxon>
        <taxon>Oscillospiraceae</taxon>
        <taxon>Ructibacterium</taxon>
    </lineage>
</organism>
<dbReference type="RefSeq" id="WP_226392854.1">
    <property type="nucleotide sequence ID" value="NZ_JADCKB010000013.1"/>
</dbReference>